<evidence type="ECO:0000256" key="6">
    <source>
        <dbReference type="ARBA" id="ARBA00022840"/>
    </source>
</evidence>
<dbReference type="FunFam" id="3.40.50.300:FF:000825">
    <property type="entry name" value="ABC bile acid transporter"/>
    <property type="match status" value="1"/>
</dbReference>
<keyword evidence="8 11" id="KW-0472">Membrane</keyword>
<evidence type="ECO:0000313" key="15">
    <source>
        <dbReference type="Proteomes" id="UP000001640"/>
    </source>
</evidence>
<dbReference type="SMART" id="SM00382">
    <property type="entry name" value="AAA"/>
    <property type="match status" value="2"/>
</dbReference>
<dbReference type="STRING" id="1064592.G0VKG2"/>
<feature type="domain" description="ABC transmembrane type-1" evidence="13">
    <location>
        <begin position="369"/>
        <end position="677"/>
    </location>
</feature>
<dbReference type="PANTHER" id="PTHR24223">
    <property type="entry name" value="ATP-BINDING CASSETTE SUB-FAMILY C"/>
    <property type="match status" value="1"/>
</dbReference>
<dbReference type="InterPro" id="IPR003593">
    <property type="entry name" value="AAA+_ATPase"/>
</dbReference>
<dbReference type="RefSeq" id="XP_003678338.1">
    <property type="nucleotide sequence ID" value="XM_003678290.1"/>
</dbReference>
<dbReference type="InterPro" id="IPR050173">
    <property type="entry name" value="ABC_transporter_C-like"/>
</dbReference>
<evidence type="ECO:0000256" key="5">
    <source>
        <dbReference type="ARBA" id="ARBA00022741"/>
    </source>
</evidence>
<feature type="transmembrane region" description="Helical" evidence="11">
    <location>
        <begin position="184"/>
        <end position="205"/>
    </location>
</feature>
<dbReference type="EMBL" id="HE576761">
    <property type="protein sequence ID" value="CCC71996.1"/>
    <property type="molecule type" value="Genomic_DNA"/>
</dbReference>
<protein>
    <recommendedName>
        <fullName evidence="16">ATP-dependent bile acid permease</fullName>
    </recommendedName>
</protein>
<evidence type="ECO:0000256" key="2">
    <source>
        <dbReference type="ARBA" id="ARBA00022448"/>
    </source>
</evidence>
<dbReference type="OMA" id="RRRYILW"/>
<dbReference type="KEGG" id="ncs:NCAS_0J00160"/>
<feature type="transmembrane region" description="Helical" evidence="11">
    <location>
        <begin position="39"/>
        <end position="62"/>
    </location>
</feature>
<dbReference type="CDD" id="cd03369">
    <property type="entry name" value="ABCC_NFT1"/>
    <property type="match status" value="1"/>
</dbReference>
<dbReference type="GeneID" id="96905697"/>
<dbReference type="FunFam" id="3.40.50.300:FF:000565">
    <property type="entry name" value="ABC bile acid transporter"/>
    <property type="match status" value="1"/>
</dbReference>
<comment type="subcellular location">
    <subcellularLocation>
        <location evidence="1">Vacuole membrane</location>
        <topology evidence="1">Multi-pass membrane protein</topology>
    </subcellularLocation>
</comment>
<feature type="transmembrane region" description="Helical" evidence="11">
    <location>
        <begin position="1211"/>
        <end position="1229"/>
    </location>
</feature>
<feature type="region of interest" description="Disordered" evidence="10">
    <location>
        <begin position="961"/>
        <end position="1004"/>
    </location>
</feature>
<feature type="compositionally biased region" description="Polar residues" evidence="10">
    <location>
        <begin position="961"/>
        <end position="974"/>
    </location>
</feature>
<evidence type="ECO:0008006" key="16">
    <source>
        <dbReference type="Google" id="ProtNLM"/>
    </source>
</evidence>
<dbReference type="CDD" id="cd18604">
    <property type="entry name" value="ABC_6TM_VMR1_D2_like"/>
    <property type="match status" value="1"/>
</dbReference>
<evidence type="ECO:0000259" key="12">
    <source>
        <dbReference type="PROSITE" id="PS50893"/>
    </source>
</evidence>
<feature type="domain" description="ABC transporter" evidence="12">
    <location>
        <begin position="709"/>
        <end position="950"/>
    </location>
</feature>
<gene>
    <name evidence="14" type="primary">NCAS0J00160</name>
    <name evidence="14" type="ordered locus">NCAS_0J00160</name>
</gene>
<proteinExistence type="predicted"/>
<dbReference type="InterPro" id="IPR003439">
    <property type="entry name" value="ABC_transporter-like_ATP-bd"/>
</dbReference>
<dbReference type="PANTHER" id="PTHR24223:SF353">
    <property type="entry name" value="ABC TRANSPORTER ATP-BINDING PROTEIN_PERMEASE VMR1-RELATED"/>
    <property type="match status" value="1"/>
</dbReference>
<keyword evidence="2" id="KW-0813">Transport</keyword>
<accession>G0VKG2</accession>
<evidence type="ECO:0000313" key="14">
    <source>
        <dbReference type="EMBL" id="CCC71996.1"/>
    </source>
</evidence>
<dbReference type="InterPro" id="IPR036640">
    <property type="entry name" value="ABC1_TM_sf"/>
</dbReference>
<keyword evidence="4" id="KW-0677">Repeat</keyword>
<dbReference type="eggNOG" id="KOG0054">
    <property type="taxonomic scope" value="Eukaryota"/>
</dbReference>
<dbReference type="Proteomes" id="UP000001640">
    <property type="component" value="Chromosome 10"/>
</dbReference>
<evidence type="ECO:0000256" key="9">
    <source>
        <dbReference type="ARBA" id="ARBA00023180"/>
    </source>
</evidence>
<evidence type="ECO:0000256" key="7">
    <source>
        <dbReference type="ARBA" id="ARBA00022989"/>
    </source>
</evidence>
<evidence type="ECO:0000256" key="4">
    <source>
        <dbReference type="ARBA" id="ARBA00022737"/>
    </source>
</evidence>
<feature type="domain" description="ABC transporter" evidence="12">
    <location>
        <begin position="1385"/>
        <end position="1633"/>
    </location>
</feature>
<feature type="transmembrane region" description="Helical" evidence="11">
    <location>
        <begin position="1186"/>
        <end position="1205"/>
    </location>
</feature>
<feature type="transmembrane region" description="Helical" evidence="11">
    <location>
        <begin position="507"/>
        <end position="529"/>
    </location>
</feature>
<dbReference type="PROSITE" id="PS50929">
    <property type="entry name" value="ABC_TM1F"/>
    <property type="match status" value="2"/>
</dbReference>
<dbReference type="SUPFAM" id="SSF52540">
    <property type="entry name" value="P-loop containing nucleoside triphosphate hydrolases"/>
    <property type="match status" value="2"/>
</dbReference>
<feature type="transmembrane region" description="Helical" evidence="11">
    <location>
        <begin position="535"/>
        <end position="553"/>
    </location>
</feature>
<dbReference type="Gene3D" id="3.40.50.300">
    <property type="entry name" value="P-loop containing nucleotide triphosphate hydrolases"/>
    <property type="match status" value="2"/>
</dbReference>
<keyword evidence="5" id="KW-0547">Nucleotide-binding</keyword>
<feature type="transmembrane region" description="Helical" evidence="11">
    <location>
        <begin position="217"/>
        <end position="238"/>
    </location>
</feature>
<evidence type="ECO:0000256" key="8">
    <source>
        <dbReference type="ARBA" id="ARBA00023136"/>
    </source>
</evidence>
<dbReference type="Pfam" id="PF00005">
    <property type="entry name" value="ABC_tran"/>
    <property type="match status" value="2"/>
</dbReference>
<dbReference type="FunCoup" id="G0VKG2">
    <property type="interactions" value="151"/>
</dbReference>
<feature type="transmembrane region" description="Helical" evidence="11">
    <location>
        <begin position="1107"/>
        <end position="1133"/>
    </location>
</feature>
<feature type="transmembrane region" description="Helical" evidence="11">
    <location>
        <begin position="1296"/>
        <end position="1315"/>
    </location>
</feature>
<dbReference type="Gene3D" id="1.20.1560.10">
    <property type="entry name" value="ABC transporter type 1, transmembrane domain"/>
    <property type="match status" value="2"/>
</dbReference>
<dbReference type="InterPro" id="IPR017871">
    <property type="entry name" value="ABC_transporter-like_CS"/>
</dbReference>
<name>G0VKG2_NAUCA</name>
<dbReference type="OrthoDB" id="6500128at2759"/>
<organism evidence="14 15">
    <name type="scientific">Naumovozyma castellii</name>
    <name type="common">Yeast</name>
    <name type="synonym">Saccharomyces castellii</name>
    <dbReference type="NCBI Taxonomy" id="27288"/>
    <lineage>
        <taxon>Eukaryota</taxon>
        <taxon>Fungi</taxon>
        <taxon>Dikarya</taxon>
        <taxon>Ascomycota</taxon>
        <taxon>Saccharomycotina</taxon>
        <taxon>Saccharomycetes</taxon>
        <taxon>Saccharomycetales</taxon>
        <taxon>Saccharomycetaceae</taxon>
        <taxon>Naumovozyma</taxon>
    </lineage>
</organism>
<dbReference type="HOGENOM" id="CLU_000604_27_6_1"/>
<dbReference type="CDD" id="cd18596">
    <property type="entry name" value="ABC_6TM_VMR1_D1_like"/>
    <property type="match status" value="1"/>
</dbReference>
<dbReference type="CDD" id="cd03250">
    <property type="entry name" value="ABCC_MRP_domain1"/>
    <property type="match status" value="1"/>
</dbReference>
<feature type="compositionally biased region" description="Basic and acidic residues" evidence="10">
    <location>
        <begin position="989"/>
        <end position="1004"/>
    </location>
</feature>
<sequence length="1654" mass="186436">MFLPHRSRGTINKPLQSDMSCIPWVYDDITTCARERINYVVPLILIISTTLFIIYTVTFSYLNGNISPYHDGTTVEYLEQEPSLVDEVTPLLQEAAPTNYRSSTVDITTKTMTSLKDRHFSIERLQVQKLNGDPHGKAILIRRNFAEKSRVIAELMLVLCQLVIHFFIFKNYRNKIEDFQGNKILVLLSEWLVISIIVGARLININQSFKWINNHMGNLWVISFSSYTVLFLSCLLPFRSSLIGHILDPTLRKYYACQFVLNGLLFTLLFFAPVGNSFPILYKTDDHITASPEPIASIASFVSWAWIDKLIWKAHNSSITMQDVWGLRLEDYSIFVAKSFRHYTNNLSKNRDFTVNLILFFTKYLSIQAIWATIAAFATLFPTLLLRRILEYVEDQSSAPRSLAWFYVTCMFLSRILVSICEGQALFLGRRVCIRIKSIVISEIYNKALRRKVSVKSNKVSAEDLDPQDVNEQKHIDGDEESSDPSSANLGGIINLMAVDAFKVSEVCAYLFAFVEATVMAIISLTLLYRLIGSSAIIGTIVILIAAPANYYFATLLGKIQKATLLVTDKRIQKLNESLQAIRIIKFFSWEDNFEKSINDVREQELQLLLKRSMAWVCSSFVWFVTPSLVTAAAFAFYIYVQKEVLTTPIAFTALSLFTLLRNPLDQLSDMLSFVIQSKVSLDRIRDFLLETDTAKYDQLTVAPQGDQLEFKNTTVSWDSSAQDFKLKDLNIDFKIGKLNVVIGPTGSGKTSLLMALLGEMKIMEGEIIVPSLDPREDLVVDENGTTNSIAYCSQAAWLLNDTVRNNILFNSPYNEARYTSVIEACGLKRDFEILKAGDMTEIGEKGITLSGGQKQRVSLARAMYSNSRHILLDDCLSAVDSHTALWIYDNCITGPLMDGRTCILVSHNIALTLKNADLVVILEDGKVKDQGDPMELLQKGLLGEDELVKSSILSRHASSVNLNSQKSTTTLQASKHPKPETSKPQQTDAERTESGKLIAEETKSEGQVDPEVYTWYINIFGGWKTLSMVACIFVLAELLYVSQSWWVRSWASNNLAEGAMVTISSTIDYCVLNSKRLADILTLSVPPTEISSSPASTSSQKHSTMYYLSIYFLIGIAQALLGSLKVLINFFLGVKASRKIFIDLLKKVMHSKLRFFDSTPIGRIMNRFSKDIEAIDQELAPVVQGAFYSLVSCVTTILLITFITPQFLSVAILVTGLYYLIGYFYLAASREFKRFDSITKSPIYQHFSETLVGVTTIRAFGDEGRFMQENLSKIDENNRPFFYLWVANRWLSFRIDMVGALVVFGSGSFIIWNIKNIDAGMAGISLTYAISFTEGALWLVRLYSNVEMNMNSVERLKEYMKIEQEPYEDATCTPPPEWPQEGKIEVCDLSLRYAEGLPRVIKNVTFTVAPKAKIGIVGRTGAGKSTIITALFRFLDPETGYIKIDNIDITSINLNKLRRSINIIPQDPTLFTGTIKSNLDPYGEYSDEDMFTALRRVNLVPEDVSSNIETESISSQNVNKFLNLNNEISEGGSNLSQGQRQLVCLARSLLRSPKIMLLDEATASIDYNSDAKIQETIRKEFNSSTILTIAHRLRSVIDYDKILVMDAGEVKEYDHPYSLLLNKKSIFYNMCENSGELDLLIDMAKEAFVEKLN</sequence>
<evidence type="ECO:0000256" key="1">
    <source>
        <dbReference type="ARBA" id="ARBA00004128"/>
    </source>
</evidence>
<dbReference type="PROSITE" id="PS50893">
    <property type="entry name" value="ABC_TRANSPORTER_2"/>
    <property type="match status" value="2"/>
</dbReference>
<dbReference type="GO" id="GO:0005524">
    <property type="term" value="F:ATP binding"/>
    <property type="evidence" value="ECO:0007669"/>
    <property type="project" value="UniProtKB-KW"/>
</dbReference>
<dbReference type="InterPro" id="IPR011527">
    <property type="entry name" value="ABC1_TM_dom"/>
</dbReference>
<feature type="transmembrane region" description="Helical" evidence="11">
    <location>
        <begin position="614"/>
        <end position="639"/>
    </location>
</feature>
<dbReference type="GO" id="GO:0000329">
    <property type="term" value="C:fungal-type vacuole membrane"/>
    <property type="evidence" value="ECO:0007669"/>
    <property type="project" value="TreeGrafter"/>
</dbReference>
<dbReference type="SUPFAM" id="SSF90123">
    <property type="entry name" value="ABC transporter transmembrane region"/>
    <property type="match status" value="2"/>
</dbReference>
<reference key="2">
    <citation type="submission" date="2011-08" db="EMBL/GenBank/DDBJ databases">
        <title>Genome sequence of Naumovozyma castellii.</title>
        <authorList>
            <person name="Gordon J.L."/>
            <person name="Armisen D."/>
            <person name="Proux-Wera E."/>
            <person name="OhEigeartaigh S.S."/>
            <person name="Byrne K.P."/>
            <person name="Wolfe K.H."/>
        </authorList>
    </citation>
    <scope>NUCLEOTIDE SEQUENCE</scope>
    <source>
        <strain>Type strain:CBS 4309</strain>
    </source>
</reference>
<evidence type="ECO:0000256" key="10">
    <source>
        <dbReference type="SAM" id="MobiDB-lite"/>
    </source>
</evidence>
<feature type="transmembrane region" description="Helical" evidence="11">
    <location>
        <begin position="259"/>
        <end position="282"/>
    </location>
</feature>
<keyword evidence="9" id="KW-0325">Glycoprotein</keyword>
<feature type="transmembrane region" description="Helical" evidence="11">
    <location>
        <begin position="151"/>
        <end position="172"/>
    </location>
</feature>
<feature type="transmembrane region" description="Helical" evidence="11">
    <location>
        <begin position="357"/>
        <end position="384"/>
    </location>
</feature>
<dbReference type="GO" id="GO:0016887">
    <property type="term" value="F:ATP hydrolysis activity"/>
    <property type="evidence" value="ECO:0007669"/>
    <property type="project" value="InterPro"/>
</dbReference>
<dbReference type="GO" id="GO:0140359">
    <property type="term" value="F:ABC-type transporter activity"/>
    <property type="evidence" value="ECO:0007669"/>
    <property type="project" value="InterPro"/>
</dbReference>
<reference evidence="14 15" key="1">
    <citation type="journal article" date="2011" name="Proc. Natl. Acad. Sci. U.S.A.">
        <title>Evolutionary erosion of yeast sex chromosomes by mating-type switching accidents.</title>
        <authorList>
            <person name="Gordon J.L."/>
            <person name="Armisen D."/>
            <person name="Proux-Wera E."/>
            <person name="Oheigeartaigh S.S."/>
            <person name="Byrne K.P."/>
            <person name="Wolfe K.H."/>
        </authorList>
    </citation>
    <scope>NUCLEOTIDE SEQUENCE [LARGE SCALE GENOMIC DNA]</scope>
    <source>
        <strain evidence="15">ATCC 76901 / BCRC 22586 / CBS 4309 / NBRC 1992 / NRRL Y-12630</strain>
    </source>
</reference>
<evidence type="ECO:0000256" key="11">
    <source>
        <dbReference type="SAM" id="Phobius"/>
    </source>
</evidence>
<keyword evidence="3 11" id="KW-0812">Transmembrane</keyword>
<feature type="domain" description="ABC transmembrane type-1" evidence="13">
    <location>
        <begin position="1076"/>
        <end position="1349"/>
    </location>
</feature>
<evidence type="ECO:0000256" key="3">
    <source>
        <dbReference type="ARBA" id="ARBA00022692"/>
    </source>
</evidence>
<dbReference type="Pfam" id="PF00664">
    <property type="entry name" value="ABC_membrane"/>
    <property type="match status" value="2"/>
</dbReference>
<dbReference type="InParanoid" id="G0VKG2"/>
<keyword evidence="6" id="KW-0067">ATP-binding</keyword>
<keyword evidence="15" id="KW-1185">Reference proteome</keyword>
<dbReference type="InterPro" id="IPR027417">
    <property type="entry name" value="P-loop_NTPase"/>
</dbReference>
<dbReference type="PROSITE" id="PS00211">
    <property type="entry name" value="ABC_TRANSPORTER_1"/>
    <property type="match status" value="2"/>
</dbReference>
<evidence type="ECO:0000259" key="13">
    <source>
        <dbReference type="PROSITE" id="PS50929"/>
    </source>
</evidence>
<keyword evidence="7 11" id="KW-1133">Transmembrane helix</keyword>
<dbReference type="FunFam" id="1.20.1560.10:FF:000054">
    <property type="entry name" value="ABC bile acid transporter"/>
    <property type="match status" value="1"/>
</dbReference>